<dbReference type="AlphaFoldDB" id="A0A0X1U8F1"/>
<protein>
    <recommendedName>
        <fullName evidence="5">Bacteriocin-protection, YdeI or OmpD-Associated</fullName>
    </recommendedName>
</protein>
<reference evidence="4" key="3">
    <citation type="submission" date="2016-11" db="EMBL/GenBank/DDBJ databases">
        <authorList>
            <person name="Jaros S."/>
            <person name="Januszkiewicz K."/>
            <person name="Wedrychowicz H."/>
        </authorList>
    </citation>
    <scope>NUCLEOTIDE SEQUENCE [LARGE SCALE GENOMIC DNA]</scope>
    <source>
        <strain evidence="4">DSM 1682</strain>
    </source>
</reference>
<dbReference type="EMBL" id="FQUA01000018">
    <property type="protein sequence ID" value="SHF12210.1"/>
    <property type="molecule type" value="Genomic_DNA"/>
</dbReference>
<dbReference type="KEGG" id="cpro:CPRO_16240"/>
<evidence type="ECO:0000313" key="1">
    <source>
        <dbReference type="EMBL" id="AMJ41214.1"/>
    </source>
</evidence>
<dbReference type="Proteomes" id="UP000068026">
    <property type="component" value="Chromosome"/>
</dbReference>
<dbReference type="RefSeq" id="WP_066050033.1">
    <property type="nucleotide sequence ID" value="NZ_CP014223.1"/>
</dbReference>
<evidence type="ECO:0008006" key="5">
    <source>
        <dbReference type="Google" id="ProtNLM"/>
    </source>
</evidence>
<keyword evidence="3" id="KW-1185">Reference proteome</keyword>
<reference evidence="2" key="4">
    <citation type="submission" date="2016-11" db="EMBL/GenBank/DDBJ databases">
        <authorList>
            <person name="Varghese N."/>
            <person name="Submissions S."/>
        </authorList>
    </citation>
    <scope>NUCLEOTIDE SEQUENCE</scope>
    <source>
        <strain evidence="2">DSM 1682</strain>
    </source>
</reference>
<name>A0A0X1U8F1_ANAPI</name>
<evidence type="ECO:0000313" key="4">
    <source>
        <dbReference type="Proteomes" id="UP000184204"/>
    </source>
</evidence>
<sequence>MDDKSFVGMGHNPNPNVPDLPEGFAMALLQEPEARVRYENLTDMQKANVIRYIQSNNESGYDAKEKINNAIDSLRNNNLGFMNAY</sequence>
<accession>A0A0X1U8F1</accession>
<dbReference type="EMBL" id="CP014223">
    <property type="protein sequence ID" value="AMJ41214.1"/>
    <property type="molecule type" value="Genomic_DNA"/>
</dbReference>
<reference evidence="3" key="2">
    <citation type="submission" date="2016-01" db="EMBL/GenBank/DDBJ databases">
        <authorList>
            <person name="Poehlein A."/>
            <person name="Schlien K."/>
            <person name="Gottschalk G."/>
            <person name="Buckel W."/>
            <person name="Daniel R."/>
        </authorList>
    </citation>
    <scope>NUCLEOTIDE SEQUENCE [LARGE SCALE GENOMIC DNA]</scope>
    <source>
        <strain evidence="3">X2</strain>
    </source>
</reference>
<proteinExistence type="predicted"/>
<dbReference type="Proteomes" id="UP000184204">
    <property type="component" value="Unassembled WGS sequence"/>
</dbReference>
<organism evidence="2 4">
    <name type="scientific">Anaerotignum propionicum DSM 1682</name>
    <dbReference type="NCBI Taxonomy" id="991789"/>
    <lineage>
        <taxon>Bacteria</taxon>
        <taxon>Bacillati</taxon>
        <taxon>Bacillota</taxon>
        <taxon>Clostridia</taxon>
        <taxon>Lachnospirales</taxon>
        <taxon>Anaerotignaceae</taxon>
        <taxon>Anaerotignum</taxon>
    </lineage>
</organism>
<evidence type="ECO:0000313" key="3">
    <source>
        <dbReference type="Proteomes" id="UP000068026"/>
    </source>
</evidence>
<gene>
    <name evidence="1" type="ORF">CPRO_16240</name>
    <name evidence="2" type="ORF">SAMN02745151_02855</name>
</gene>
<evidence type="ECO:0000313" key="2">
    <source>
        <dbReference type="EMBL" id="SHF12210.1"/>
    </source>
</evidence>
<reference evidence="1 3" key="1">
    <citation type="journal article" date="2016" name="Genome Announc.">
        <title>Complete Genome Sequence of the Amino Acid-Fermenting Clostridium propionicum X2 (DSM 1682).</title>
        <authorList>
            <person name="Poehlein A."/>
            <person name="Schlien K."/>
            <person name="Chowdhury N.P."/>
            <person name="Gottschalk G."/>
            <person name="Buckel W."/>
            <person name="Daniel R."/>
        </authorList>
    </citation>
    <scope>NUCLEOTIDE SEQUENCE [LARGE SCALE GENOMIC DNA]</scope>
    <source>
        <strain evidence="1 3">X2</strain>
    </source>
</reference>